<dbReference type="SUPFAM" id="SSF88946">
    <property type="entry name" value="Sigma2 domain of RNA polymerase sigma factors"/>
    <property type="match status" value="1"/>
</dbReference>
<dbReference type="InterPro" id="IPR036388">
    <property type="entry name" value="WH-like_DNA-bd_sf"/>
</dbReference>
<keyword evidence="8" id="KW-1185">Reference proteome</keyword>
<evidence type="ECO:0000256" key="2">
    <source>
        <dbReference type="ARBA" id="ARBA00023015"/>
    </source>
</evidence>
<feature type="domain" description="RNA polymerase sigma factor 70 region 4 type 2" evidence="6">
    <location>
        <begin position="84"/>
        <end position="133"/>
    </location>
</feature>
<dbReference type="GO" id="GO:0006352">
    <property type="term" value="P:DNA-templated transcription initiation"/>
    <property type="evidence" value="ECO:0007669"/>
    <property type="project" value="InterPro"/>
</dbReference>
<dbReference type="InterPro" id="IPR007627">
    <property type="entry name" value="RNA_pol_sigma70_r2"/>
</dbReference>
<name>A0A068NST5_FIMGI</name>
<dbReference type="Pfam" id="PF04542">
    <property type="entry name" value="Sigma70_r2"/>
    <property type="match status" value="1"/>
</dbReference>
<dbReference type="PANTHER" id="PTHR43133">
    <property type="entry name" value="RNA POLYMERASE ECF-TYPE SIGMA FACTO"/>
    <property type="match status" value="1"/>
</dbReference>
<dbReference type="RefSeq" id="WP_038472688.1">
    <property type="nucleotide sequence ID" value="NZ_CP007139.1"/>
</dbReference>
<evidence type="ECO:0000259" key="6">
    <source>
        <dbReference type="Pfam" id="PF08281"/>
    </source>
</evidence>
<evidence type="ECO:0000256" key="3">
    <source>
        <dbReference type="ARBA" id="ARBA00023082"/>
    </source>
</evidence>
<evidence type="ECO:0000256" key="4">
    <source>
        <dbReference type="ARBA" id="ARBA00023163"/>
    </source>
</evidence>
<dbReference type="GO" id="GO:0016987">
    <property type="term" value="F:sigma factor activity"/>
    <property type="evidence" value="ECO:0007669"/>
    <property type="project" value="UniProtKB-KW"/>
</dbReference>
<dbReference type="Pfam" id="PF08281">
    <property type="entry name" value="Sigma70_r4_2"/>
    <property type="match status" value="1"/>
</dbReference>
<keyword evidence="4" id="KW-0804">Transcription</keyword>
<gene>
    <name evidence="7" type="ORF">OP10G_1311</name>
</gene>
<dbReference type="InterPro" id="IPR013324">
    <property type="entry name" value="RNA_pol_sigma_r3/r4-like"/>
</dbReference>
<dbReference type="NCBIfam" id="TIGR02937">
    <property type="entry name" value="sigma70-ECF"/>
    <property type="match status" value="1"/>
</dbReference>
<dbReference type="EMBL" id="CP007139">
    <property type="protein sequence ID" value="AIE84679.1"/>
    <property type="molecule type" value="Genomic_DNA"/>
</dbReference>
<proteinExistence type="inferred from homology"/>
<comment type="similarity">
    <text evidence="1">Belongs to the sigma-70 factor family. ECF subfamily.</text>
</comment>
<protein>
    <submittedName>
        <fullName evidence="7">RNA polymerase sigma factor, sigma-70 family protein</fullName>
    </submittedName>
</protein>
<dbReference type="OrthoDB" id="5243336at2"/>
<dbReference type="AlphaFoldDB" id="A0A068NST5"/>
<dbReference type="InterPro" id="IPR013325">
    <property type="entry name" value="RNA_pol_sigma_r2"/>
</dbReference>
<dbReference type="GO" id="GO:0003677">
    <property type="term" value="F:DNA binding"/>
    <property type="evidence" value="ECO:0007669"/>
    <property type="project" value="InterPro"/>
</dbReference>
<dbReference type="InterPro" id="IPR013249">
    <property type="entry name" value="RNA_pol_sigma70_r4_t2"/>
</dbReference>
<sequence>MKHVDDVFRYAMSRMGQREEAEDVAMEVVQALPNPCYRRDLRVYMIGMARRKIADRLRRRHPVNEIRESEAASRFDHASDEAAMVARTMSSLSPEHREALAMKYVVGLSSAEIGAAMGKRPEAVDSLMQRARDAFAREWTRTSSDEVNL</sequence>
<dbReference type="InterPro" id="IPR039425">
    <property type="entry name" value="RNA_pol_sigma-70-like"/>
</dbReference>
<dbReference type="HOGENOM" id="CLU_1746921_0_0_0"/>
<accession>A0A068NST5</accession>
<dbReference type="PANTHER" id="PTHR43133:SF57">
    <property type="entry name" value="RNA POLYMERASE SIGMA-70 FACTOR"/>
    <property type="match status" value="1"/>
</dbReference>
<evidence type="ECO:0000313" key="7">
    <source>
        <dbReference type="EMBL" id="AIE84679.1"/>
    </source>
</evidence>
<keyword evidence="3" id="KW-0731">Sigma factor</keyword>
<evidence type="ECO:0000256" key="1">
    <source>
        <dbReference type="ARBA" id="ARBA00010641"/>
    </source>
</evidence>
<dbReference type="InterPro" id="IPR014284">
    <property type="entry name" value="RNA_pol_sigma-70_dom"/>
</dbReference>
<dbReference type="eggNOG" id="COG1595">
    <property type="taxonomic scope" value="Bacteria"/>
</dbReference>
<evidence type="ECO:0000313" key="8">
    <source>
        <dbReference type="Proteomes" id="UP000027982"/>
    </source>
</evidence>
<dbReference type="Proteomes" id="UP000027982">
    <property type="component" value="Chromosome"/>
</dbReference>
<dbReference type="KEGG" id="fgi:OP10G_1311"/>
<reference evidence="7 8" key="1">
    <citation type="journal article" date="2014" name="PLoS ONE">
        <title>The first complete genome sequence of the class fimbriimonadia in the phylum armatimonadetes.</title>
        <authorList>
            <person name="Hu Z.Y."/>
            <person name="Wang Y.Z."/>
            <person name="Im W.T."/>
            <person name="Wang S.Y."/>
            <person name="Zhao G.P."/>
            <person name="Zheng H.J."/>
            <person name="Quan Z.X."/>
        </authorList>
    </citation>
    <scope>NUCLEOTIDE SEQUENCE [LARGE SCALE GENOMIC DNA]</scope>
    <source>
        <strain evidence="7">Gsoil 348</strain>
    </source>
</reference>
<dbReference type="Gene3D" id="1.10.10.10">
    <property type="entry name" value="Winged helix-like DNA-binding domain superfamily/Winged helix DNA-binding domain"/>
    <property type="match status" value="1"/>
</dbReference>
<dbReference type="SUPFAM" id="SSF88659">
    <property type="entry name" value="Sigma3 and sigma4 domains of RNA polymerase sigma factors"/>
    <property type="match status" value="1"/>
</dbReference>
<feature type="domain" description="RNA polymerase sigma-70 region 2" evidence="5">
    <location>
        <begin position="2"/>
        <end position="60"/>
    </location>
</feature>
<dbReference type="Gene3D" id="1.10.1740.10">
    <property type="match status" value="1"/>
</dbReference>
<evidence type="ECO:0000259" key="5">
    <source>
        <dbReference type="Pfam" id="PF04542"/>
    </source>
</evidence>
<keyword evidence="2" id="KW-0805">Transcription regulation</keyword>
<dbReference type="STRING" id="661478.OP10G_1311"/>
<organism evidence="7 8">
    <name type="scientific">Fimbriimonas ginsengisoli Gsoil 348</name>
    <dbReference type="NCBI Taxonomy" id="661478"/>
    <lineage>
        <taxon>Bacteria</taxon>
        <taxon>Bacillati</taxon>
        <taxon>Armatimonadota</taxon>
        <taxon>Fimbriimonadia</taxon>
        <taxon>Fimbriimonadales</taxon>
        <taxon>Fimbriimonadaceae</taxon>
        <taxon>Fimbriimonas</taxon>
    </lineage>
</organism>